<dbReference type="Gene3D" id="3.60.21.10">
    <property type="match status" value="1"/>
</dbReference>
<dbReference type="SUPFAM" id="SSF56300">
    <property type="entry name" value="Metallo-dependent phosphatases"/>
    <property type="match status" value="1"/>
</dbReference>
<evidence type="ECO:0000313" key="7">
    <source>
        <dbReference type="Proteomes" id="UP000823877"/>
    </source>
</evidence>
<dbReference type="InterPro" id="IPR050884">
    <property type="entry name" value="CNP_phosphodiesterase-III"/>
</dbReference>
<dbReference type="GO" id="GO:0016787">
    <property type="term" value="F:hydrolase activity"/>
    <property type="evidence" value="ECO:0007669"/>
    <property type="project" value="UniProtKB-KW"/>
</dbReference>
<name>A0A9D2MI90_9FIRM</name>
<gene>
    <name evidence="6" type="ORF">IAA37_05375</name>
</gene>
<dbReference type="EMBL" id="DWXN01000010">
    <property type="protein sequence ID" value="HJB75092.1"/>
    <property type="molecule type" value="Genomic_DNA"/>
</dbReference>
<reference evidence="6" key="2">
    <citation type="submission" date="2021-04" db="EMBL/GenBank/DDBJ databases">
        <authorList>
            <person name="Gilroy R."/>
        </authorList>
    </citation>
    <scope>NUCLEOTIDE SEQUENCE</scope>
    <source>
        <strain evidence="6">CHK188-16595</strain>
    </source>
</reference>
<dbReference type="PANTHER" id="PTHR42988">
    <property type="entry name" value="PHOSPHOHYDROLASE"/>
    <property type="match status" value="1"/>
</dbReference>
<keyword evidence="1" id="KW-0479">Metal-binding</keyword>
<dbReference type="AlphaFoldDB" id="A0A9D2MI90"/>
<feature type="domain" description="Calcineurin-like phosphoesterase" evidence="5">
    <location>
        <begin position="1"/>
        <end position="242"/>
    </location>
</feature>
<comment type="caution">
    <text evidence="6">The sequence shown here is derived from an EMBL/GenBank/DDBJ whole genome shotgun (WGS) entry which is preliminary data.</text>
</comment>
<dbReference type="PANTHER" id="PTHR42988:SF2">
    <property type="entry name" value="CYCLIC NUCLEOTIDE PHOSPHODIESTERASE CBUA0032-RELATED"/>
    <property type="match status" value="1"/>
</dbReference>
<evidence type="ECO:0000256" key="2">
    <source>
        <dbReference type="ARBA" id="ARBA00022801"/>
    </source>
</evidence>
<evidence type="ECO:0000259" key="5">
    <source>
        <dbReference type="Pfam" id="PF00149"/>
    </source>
</evidence>
<proteinExistence type="inferred from homology"/>
<dbReference type="InterPro" id="IPR029052">
    <property type="entry name" value="Metallo-depent_PP-like"/>
</dbReference>
<accession>A0A9D2MI90</accession>
<dbReference type="InterPro" id="IPR004843">
    <property type="entry name" value="Calcineurin-like_PHP"/>
</dbReference>
<keyword evidence="2" id="KW-0378">Hydrolase</keyword>
<evidence type="ECO:0000256" key="4">
    <source>
        <dbReference type="ARBA" id="ARBA00025742"/>
    </source>
</evidence>
<evidence type="ECO:0000313" key="6">
    <source>
        <dbReference type="EMBL" id="HJB75092.1"/>
    </source>
</evidence>
<reference evidence="6" key="1">
    <citation type="journal article" date="2021" name="PeerJ">
        <title>Extensive microbial diversity within the chicken gut microbiome revealed by metagenomics and culture.</title>
        <authorList>
            <person name="Gilroy R."/>
            <person name="Ravi A."/>
            <person name="Getino M."/>
            <person name="Pursley I."/>
            <person name="Horton D.L."/>
            <person name="Alikhan N.F."/>
            <person name="Baker D."/>
            <person name="Gharbi K."/>
            <person name="Hall N."/>
            <person name="Watson M."/>
            <person name="Adriaenssens E.M."/>
            <person name="Foster-Nyarko E."/>
            <person name="Jarju S."/>
            <person name="Secka A."/>
            <person name="Antonio M."/>
            <person name="Oren A."/>
            <person name="Chaudhuri R.R."/>
            <person name="La Ragione R."/>
            <person name="Hildebrand F."/>
            <person name="Pallen M.J."/>
        </authorList>
    </citation>
    <scope>NUCLEOTIDE SEQUENCE</scope>
    <source>
        <strain evidence="6">CHK188-16595</strain>
    </source>
</reference>
<organism evidence="6 7">
    <name type="scientific">Candidatus Eubacterium faecale</name>
    <dbReference type="NCBI Taxonomy" id="2838568"/>
    <lineage>
        <taxon>Bacteria</taxon>
        <taxon>Bacillati</taxon>
        <taxon>Bacillota</taxon>
        <taxon>Clostridia</taxon>
        <taxon>Eubacteriales</taxon>
        <taxon>Eubacteriaceae</taxon>
        <taxon>Eubacterium</taxon>
    </lineage>
</organism>
<evidence type="ECO:0000256" key="1">
    <source>
        <dbReference type="ARBA" id="ARBA00022723"/>
    </source>
</evidence>
<keyword evidence="3" id="KW-0408">Iron</keyword>
<dbReference type="GO" id="GO:0046872">
    <property type="term" value="F:metal ion binding"/>
    <property type="evidence" value="ECO:0007669"/>
    <property type="project" value="UniProtKB-KW"/>
</dbReference>
<dbReference type="Proteomes" id="UP000823877">
    <property type="component" value="Unassembled WGS sequence"/>
</dbReference>
<dbReference type="Pfam" id="PF00149">
    <property type="entry name" value="Metallophos"/>
    <property type="match status" value="1"/>
</dbReference>
<sequence>MKITFIADTHYYSKSLGTSGKAYELRSGSDQKCLAETGEIIDAAFQQIANSDTDAVFILGDVTNDGEMVSHLEFREKLYQLKKKKPVYLITATHDWCCDENPRRFEGDKTFHDVPVMKSSDLPAFYKDFGPAQAADSFITDIGTVCYTIQLSDKIRVLCLNDDKNENDHAGFTPACRTWIVRQLQKAKADGALMIGIEHHLLMPHVSPLITGGSTCVENREEVASFFADNGLRYMFVGHSHIQDTDFFVSPSGNKITEVNVGSLCGYPAPIVNVTVREDGRLSYKVEHLKTFILNGSQTDAQQFLAKHACDLLFNVTKCRDKNEFMERADALQLNGRALGRYWFLFKPLLHKIDTALVWDAYKLLRACGLATGVSKADAMQFRYKPLREMIGEIWLSILDGARTPHSRNSAYYRVVMCAMRAPSRLFKKNEDLKKLTLAADHILTGGEINNQNAVI</sequence>
<comment type="similarity">
    <text evidence="4">Belongs to the cyclic nucleotide phosphodiesterase class-III family.</text>
</comment>
<protein>
    <submittedName>
        <fullName evidence="6">Metallophosphoesterase</fullName>
    </submittedName>
</protein>
<evidence type="ECO:0000256" key="3">
    <source>
        <dbReference type="ARBA" id="ARBA00023004"/>
    </source>
</evidence>